<keyword evidence="1" id="KW-0812">Transmembrane</keyword>
<feature type="transmembrane region" description="Helical" evidence="1">
    <location>
        <begin position="39"/>
        <end position="58"/>
    </location>
</feature>
<dbReference type="InParanoid" id="B2WDI4"/>
<accession>B2WDI4</accession>
<evidence type="ECO:0000256" key="1">
    <source>
        <dbReference type="SAM" id="Phobius"/>
    </source>
</evidence>
<organism evidence="2 3">
    <name type="scientific">Pyrenophora tritici-repentis (strain Pt-1C-BFP)</name>
    <name type="common">Wheat tan spot fungus</name>
    <name type="synonym">Drechslera tritici-repentis</name>
    <dbReference type="NCBI Taxonomy" id="426418"/>
    <lineage>
        <taxon>Eukaryota</taxon>
        <taxon>Fungi</taxon>
        <taxon>Dikarya</taxon>
        <taxon>Ascomycota</taxon>
        <taxon>Pezizomycotina</taxon>
        <taxon>Dothideomycetes</taxon>
        <taxon>Pleosporomycetidae</taxon>
        <taxon>Pleosporales</taxon>
        <taxon>Pleosporineae</taxon>
        <taxon>Pleosporaceae</taxon>
        <taxon>Pyrenophora</taxon>
    </lineage>
</organism>
<feature type="transmembrane region" description="Helical" evidence="1">
    <location>
        <begin position="12"/>
        <end position="33"/>
    </location>
</feature>
<reference evidence="3" key="1">
    <citation type="journal article" date="2013" name="G3 (Bethesda)">
        <title>Comparative genomics of a plant-pathogenic fungus, Pyrenophora tritici-repentis, reveals transduplication and the impact of repeat elements on pathogenicity and population divergence.</title>
        <authorList>
            <person name="Manning V.A."/>
            <person name="Pandelova I."/>
            <person name="Dhillon B."/>
            <person name="Wilhelm L.J."/>
            <person name="Goodwin S.B."/>
            <person name="Berlin A.M."/>
            <person name="Figueroa M."/>
            <person name="Freitag M."/>
            <person name="Hane J.K."/>
            <person name="Henrissat B."/>
            <person name="Holman W.H."/>
            <person name="Kodira C.D."/>
            <person name="Martin J."/>
            <person name="Oliver R.P."/>
            <person name="Robbertse B."/>
            <person name="Schackwitz W."/>
            <person name="Schwartz D.C."/>
            <person name="Spatafora J.W."/>
            <person name="Turgeon B.G."/>
            <person name="Yandava C."/>
            <person name="Young S."/>
            <person name="Zhou S."/>
            <person name="Zeng Q."/>
            <person name="Grigoriev I.V."/>
            <person name="Ma L.-J."/>
            <person name="Ciuffetti L.M."/>
        </authorList>
    </citation>
    <scope>NUCLEOTIDE SEQUENCE [LARGE SCALE GENOMIC DNA]</scope>
    <source>
        <strain evidence="3">Pt-1C-BFP</strain>
    </source>
</reference>
<dbReference type="EMBL" id="DS231622">
    <property type="protein sequence ID" value="EDU50962.1"/>
    <property type="molecule type" value="Genomic_DNA"/>
</dbReference>
<dbReference type="HOGENOM" id="CLU_1949928_0_0_1"/>
<gene>
    <name evidence="2" type="ORF">PTRG_08043</name>
</gene>
<dbReference type="AlphaFoldDB" id="B2WDI4"/>
<dbReference type="OrthoDB" id="3794625at2759"/>
<dbReference type="eggNOG" id="ENOG502T662">
    <property type="taxonomic scope" value="Eukaryota"/>
</dbReference>
<evidence type="ECO:0000313" key="2">
    <source>
        <dbReference type="EMBL" id="EDU50962.1"/>
    </source>
</evidence>
<proteinExistence type="predicted"/>
<evidence type="ECO:0000313" key="3">
    <source>
        <dbReference type="Proteomes" id="UP000001471"/>
    </source>
</evidence>
<keyword evidence="1" id="KW-1133">Transmembrane helix</keyword>
<name>B2WDI4_PYRTR</name>
<dbReference type="Proteomes" id="UP000001471">
    <property type="component" value="Unassembled WGS sequence"/>
</dbReference>
<sequence>MKPRSDDLFLLLFRVMYLSIFIGYTCFTILGFAAIGTAIGIAATAVVAVGSEIAFVLAKRDEADLPITIALSSNYTSPVTSYPSISVQLGTFVIHNRTSPTCDKDDETTKPGAFKGQMWLDSARHSMGW</sequence>
<protein>
    <submittedName>
        <fullName evidence="2">Uncharacterized protein</fullName>
    </submittedName>
</protein>
<keyword evidence="1" id="KW-0472">Membrane</keyword>